<keyword evidence="2" id="KW-1185">Reference proteome</keyword>
<reference evidence="2" key="1">
    <citation type="submission" date="2017-01" db="EMBL/GenBank/DDBJ databases">
        <authorList>
            <person name="Varghese N."/>
            <person name="Submissions S."/>
        </authorList>
    </citation>
    <scope>NUCLEOTIDE SEQUENCE [LARGE SCALE GENOMIC DNA]</scope>
    <source>
        <strain evidence="2">DM9</strain>
    </source>
</reference>
<evidence type="ECO:0000313" key="1">
    <source>
        <dbReference type="EMBL" id="SIR50265.1"/>
    </source>
</evidence>
<dbReference type="EMBL" id="FTNM01000010">
    <property type="protein sequence ID" value="SIR50265.1"/>
    <property type="molecule type" value="Genomic_DNA"/>
</dbReference>
<name>A0A1N7BFZ4_9BACT</name>
<dbReference type="Proteomes" id="UP000185924">
    <property type="component" value="Unassembled WGS sequence"/>
</dbReference>
<evidence type="ECO:0000313" key="2">
    <source>
        <dbReference type="Proteomes" id="UP000185924"/>
    </source>
</evidence>
<proteinExistence type="predicted"/>
<sequence length="273" mass="30881">MCHIMNRLLNKRTTKIVSSTSPLTFETTGGGSWEVWDRFIAVNGQNIYHIGNVCGTCSFFFEKLIDNKKSINPKETIDKLNVGLTSIGDNTIDTLREIIPNGFYEIALLTIKPKFAEVGQSGDYFANEQVNLWGIDGYYGVPHSPKVNYYRGTDKEIGDERKLFEFFIPLTSTDNLDQTRVDFYKEEILKGNKPTAISLSILDIKEPAVWPDDDIKPDFTSHWCVAHYILDGHHKIKAASDLNSEITLLSFIAIEKGISSTDDINELLKYIDN</sequence>
<organism evidence="1 2">
    <name type="scientific">Pontibacter lucknowensis</name>
    <dbReference type="NCBI Taxonomy" id="1077936"/>
    <lineage>
        <taxon>Bacteria</taxon>
        <taxon>Pseudomonadati</taxon>
        <taxon>Bacteroidota</taxon>
        <taxon>Cytophagia</taxon>
        <taxon>Cytophagales</taxon>
        <taxon>Hymenobacteraceae</taxon>
        <taxon>Pontibacter</taxon>
    </lineage>
</organism>
<accession>A0A1N7BFZ4</accession>
<gene>
    <name evidence="1" type="ORF">SAMN05421545_3952</name>
</gene>
<dbReference type="AlphaFoldDB" id="A0A1N7BFZ4"/>
<protein>
    <submittedName>
        <fullName evidence="1">Uncharacterized protein</fullName>
    </submittedName>
</protein>